<keyword evidence="7 12" id="KW-1133">Transmembrane helix</keyword>
<accession>A0A7S3KY33</accession>
<keyword evidence="9" id="KW-0406">Ion transport</keyword>
<keyword evidence="8" id="KW-0915">Sodium</keyword>
<evidence type="ECO:0000256" key="5">
    <source>
        <dbReference type="ARBA" id="ARBA00022692"/>
    </source>
</evidence>
<feature type="transmembrane region" description="Helical" evidence="12">
    <location>
        <begin position="143"/>
        <end position="162"/>
    </location>
</feature>
<evidence type="ECO:0000256" key="6">
    <source>
        <dbReference type="ARBA" id="ARBA00022847"/>
    </source>
</evidence>
<evidence type="ECO:0000256" key="12">
    <source>
        <dbReference type="SAM" id="Phobius"/>
    </source>
</evidence>
<feature type="transmembrane region" description="Helical" evidence="12">
    <location>
        <begin position="174"/>
        <end position="196"/>
    </location>
</feature>
<feature type="transmembrane region" description="Helical" evidence="12">
    <location>
        <begin position="249"/>
        <end position="276"/>
    </location>
</feature>
<name>A0A7S3KY33_9STRA</name>
<dbReference type="InterPro" id="IPR001734">
    <property type="entry name" value="Na/solute_symporter"/>
</dbReference>
<evidence type="ECO:0000313" key="13">
    <source>
        <dbReference type="EMBL" id="CAE0402133.1"/>
    </source>
</evidence>
<evidence type="ECO:0000256" key="8">
    <source>
        <dbReference type="ARBA" id="ARBA00023053"/>
    </source>
</evidence>
<dbReference type="InterPro" id="IPR050277">
    <property type="entry name" value="Sodium:Solute_Symporter"/>
</dbReference>
<dbReference type="GO" id="GO:0005886">
    <property type="term" value="C:plasma membrane"/>
    <property type="evidence" value="ECO:0007669"/>
    <property type="project" value="UniProtKB-SubCell"/>
</dbReference>
<proteinExistence type="inferred from homology"/>
<evidence type="ECO:0000256" key="11">
    <source>
        <dbReference type="ARBA" id="ARBA00023201"/>
    </source>
</evidence>
<evidence type="ECO:0000256" key="4">
    <source>
        <dbReference type="ARBA" id="ARBA00022475"/>
    </source>
</evidence>
<feature type="transmembrane region" description="Helical" evidence="12">
    <location>
        <begin position="297"/>
        <end position="320"/>
    </location>
</feature>
<keyword evidence="11" id="KW-0739">Sodium transport</keyword>
<evidence type="ECO:0000256" key="9">
    <source>
        <dbReference type="ARBA" id="ARBA00023065"/>
    </source>
</evidence>
<protein>
    <submittedName>
        <fullName evidence="13">Uncharacterized protein</fullName>
    </submittedName>
</protein>
<evidence type="ECO:0000256" key="3">
    <source>
        <dbReference type="ARBA" id="ARBA00022448"/>
    </source>
</evidence>
<dbReference type="PANTHER" id="PTHR48086:SF3">
    <property type="entry name" value="SODIUM_PROLINE SYMPORTER"/>
    <property type="match status" value="1"/>
</dbReference>
<dbReference type="GO" id="GO:0015293">
    <property type="term" value="F:symporter activity"/>
    <property type="evidence" value="ECO:0007669"/>
    <property type="project" value="UniProtKB-KW"/>
</dbReference>
<keyword evidence="4" id="KW-1003">Cell membrane</keyword>
<reference evidence="13" key="1">
    <citation type="submission" date="2021-01" db="EMBL/GenBank/DDBJ databases">
        <authorList>
            <person name="Corre E."/>
            <person name="Pelletier E."/>
            <person name="Niang G."/>
            <person name="Scheremetjew M."/>
            <person name="Finn R."/>
            <person name="Kale V."/>
            <person name="Holt S."/>
            <person name="Cochrane G."/>
            <person name="Meng A."/>
            <person name="Brown T."/>
            <person name="Cohen L."/>
        </authorList>
    </citation>
    <scope>NUCLEOTIDE SEQUENCE</scope>
    <source>
        <strain evidence="13">CCMP127</strain>
    </source>
</reference>
<dbReference type="EMBL" id="HBIM01000487">
    <property type="protein sequence ID" value="CAE0402133.1"/>
    <property type="molecule type" value="Transcribed_RNA"/>
</dbReference>
<dbReference type="AlphaFoldDB" id="A0A7S3KY33"/>
<dbReference type="InterPro" id="IPR038377">
    <property type="entry name" value="Na/Glc_symporter_sf"/>
</dbReference>
<dbReference type="Gene3D" id="1.20.1730.10">
    <property type="entry name" value="Sodium/glucose cotransporter"/>
    <property type="match status" value="1"/>
</dbReference>
<dbReference type="PROSITE" id="PS50283">
    <property type="entry name" value="NA_SOLUT_SYMP_3"/>
    <property type="match status" value="1"/>
</dbReference>
<keyword evidence="3" id="KW-0813">Transport</keyword>
<keyword evidence="10 12" id="KW-0472">Membrane</keyword>
<feature type="transmembrane region" description="Helical" evidence="12">
    <location>
        <begin position="326"/>
        <end position="346"/>
    </location>
</feature>
<dbReference type="GO" id="GO:0006814">
    <property type="term" value="P:sodium ion transport"/>
    <property type="evidence" value="ECO:0007669"/>
    <property type="project" value="UniProtKB-KW"/>
</dbReference>
<comment type="similarity">
    <text evidence="2">Belongs to the sodium:solute symporter (SSF) (TC 2.A.21) family.</text>
</comment>
<sequence length="486" mass="52606">MFCKVPWGGPAVSSWPTGSSPAKKTALLHRVLAFQVRSHRYSSICVENSNILIRRINLASQIFLSGYIYPDLVGEGGTCDMYQGVSCVNDQSQCCYNEALWCPRGAPDCDRFDRGAYPFGDKSIYSDQMTNAHSLDPFPNAIFFNWATIFILGFGNLAALDFQSRCMAAKSAKVARWGCFIGSLVTVFVGVPFAYLGSITRVHYGPDSIHGEFEADSCALQLGLPTCALWLPDSYAFLKLLTHEAPGFLGAWCLVGIVAASMSTADGAILAMGTVFSHNIVRQLGVFIPGGEINDDTLLHMARVATLPFALMSGFIAAFYKGPGGTGYLLIVAFDIVLATVVVPLFGAFYTKNPSPRAALVSVVTGGLARIILEFAIPKDGSLLLPYNDLMFYDVGPAASSYVPAFIDAPAEDIWDPEMEPCNQDQFEDYTGVDSLAAAVLSLVVFCTIQIVEQRLGRQLFSFWGSQGYTKGVTKAPESDKETVKA</sequence>
<evidence type="ECO:0000256" key="2">
    <source>
        <dbReference type="ARBA" id="ARBA00006434"/>
    </source>
</evidence>
<evidence type="ECO:0000256" key="1">
    <source>
        <dbReference type="ARBA" id="ARBA00004651"/>
    </source>
</evidence>
<dbReference type="PANTHER" id="PTHR48086">
    <property type="entry name" value="SODIUM/PROLINE SYMPORTER-RELATED"/>
    <property type="match status" value="1"/>
</dbReference>
<comment type="subcellular location">
    <subcellularLocation>
        <location evidence="1">Cell membrane</location>
        <topology evidence="1">Multi-pass membrane protein</topology>
    </subcellularLocation>
</comment>
<evidence type="ECO:0000256" key="10">
    <source>
        <dbReference type="ARBA" id="ARBA00023136"/>
    </source>
</evidence>
<keyword evidence="6" id="KW-0769">Symport</keyword>
<organism evidence="13">
    <name type="scientific">Amphora coffeiformis</name>
    <dbReference type="NCBI Taxonomy" id="265554"/>
    <lineage>
        <taxon>Eukaryota</taxon>
        <taxon>Sar</taxon>
        <taxon>Stramenopiles</taxon>
        <taxon>Ochrophyta</taxon>
        <taxon>Bacillariophyta</taxon>
        <taxon>Bacillariophyceae</taxon>
        <taxon>Bacillariophycidae</taxon>
        <taxon>Thalassiophysales</taxon>
        <taxon>Catenulaceae</taxon>
        <taxon>Amphora</taxon>
    </lineage>
</organism>
<gene>
    <name evidence="13" type="ORF">ACOF00016_LOCUS428</name>
</gene>
<evidence type="ECO:0000256" key="7">
    <source>
        <dbReference type="ARBA" id="ARBA00022989"/>
    </source>
</evidence>
<keyword evidence="5 12" id="KW-0812">Transmembrane</keyword>